<reference evidence="2" key="2">
    <citation type="submission" date="2022-01" db="EMBL/GenBank/DDBJ databases">
        <authorList>
            <person name="Yamashiro T."/>
            <person name="Shiraishi A."/>
            <person name="Satake H."/>
            <person name="Nakayama K."/>
        </authorList>
    </citation>
    <scope>NUCLEOTIDE SEQUENCE</scope>
</reference>
<accession>A0ABQ5HJ08</accession>
<name>A0ABQ5HJ08_9ASTR</name>
<keyword evidence="3" id="KW-1185">Reference proteome</keyword>
<dbReference type="Proteomes" id="UP001151760">
    <property type="component" value="Unassembled WGS sequence"/>
</dbReference>
<evidence type="ECO:0008006" key="4">
    <source>
        <dbReference type="Google" id="ProtNLM"/>
    </source>
</evidence>
<evidence type="ECO:0000256" key="1">
    <source>
        <dbReference type="SAM" id="MobiDB-lite"/>
    </source>
</evidence>
<sequence>MAANGNGDDGLPAAGGTLPSNTTTNPREDLKGITTQSGVAYKGPTIPTTSSSPKVVERETEVTKDTVPPTNNESTKDVQPLVVQVETQVPNSEPVVAPVVEPVEAPGDILLLEEFLNDNPSSPPLPPQELKIVEPKNVKSSIDEPPEVELKDLPPHLEYAFLEGTDKLPIIIDKDLKDEEKVALIKVLKSHKRALA</sequence>
<gene>
    <name evidence="2" type="ORF">Tco_1069603</name>
</gene>
<proteinExistence type="predicted"/>
<reference evidence="2" key="1">
    <citation type="journal article" date="2022" name="Int. J. Mol. Sci.">
        <title>Draft Genome of Tanacetum Coccineum: Genomic Comparison of Closely Related Tanacetum-Family Plants.</title>
        <authorList>
            <person name="Yamashiro T."/>
            <person name="Shiraishi A."/>
            <person name="Nakayama K."/>
            <person name="Satake H."/>
        </authorList>
    </citation>
    <scope>NUCLEOTIDE SEQUENCE</scope>
</reference>
<evidence type="ECO:0000313" key="3">
    <source>
        <dbReference type="Proteomes" id="UP001151760"/>
    </source>
</evidence>
<organism evidence="2 3">
    <name type="scientific">Tanacetum coccineum</name>
    <dbReference type="NCBI Taxonomy" id="301880"/>
    <lineage>
        <taxon>Eukaryota</taxon>
        <taxon>Viridiplantae</taxon>
        <taxon>Streptophyta</taxon>
        <taxon>Embryophyta</taxon>
        <taxon>Tracheophyta</taxon>
        <taxon>Spermatophyta</taxon>
        <taxon>Magnoliopsida</taxon>
        <taxon>eudicotyledons</taxon>
        <taxon>Gunneridae</taxon>
        <taxon>Pentapetalae</taxon>
        <taxon>asterids</taxon>
        <taxon>campanulids</taxon>
        <taxon>Asterales</taxon>
        <taxon>Asteraceae</taxon>
        <taxon>Asteroideae</taxon>
        <taxon>Anthemideae</taxon>
        <taxon>Anthemidinae</taxon>
        <taxon>Tanacetum</taxon>
    </lineage>
</organism>
<dbReference type="EMBL" id="BQNB010019678">
    <property type="protein sequence ID" value="GJT87886.1"/>
    <property type="molecule type" value="Genomic_DNA"/>
</dbReference>
<feature type="region of interest" description="Disordered" evidence="1">
    <location>
        <begin position="1"/>
        <end position="80"/>
    </location>
</feature>
<comment type="caution">
    <text evidence="2">The sequence shown here is derived from an EMBL/GenBank/DDBJ whole genome shotgun (WGS) entry which is preliminary data.</text>
</comment>
<evidence type="ECO:0000313" key="2">
    <source>
        <dbReference type="EMBL" id="GJT87886.1"/>
    </source>
</evidence>
<feature type="compositionally biased region" description="Basic and acidic residues" evidence="1">
    <location>
        <begin position="55"/>
        <end position="64"/>
    </location>
</feature>
<protein>
    <recommendedName>
        <fullName evidence="4">Reverse transcriptase domain-containing protein</fullName>
    </recommendedName>
</protein>